<organism evidence="3 4">
    <name type="scientific">Mesorhizobium album</name>
    <dbReference type="NCBI Taxonomy" id="3072314"/>
    <lineage>
        <taxon>Bacteria</taxon>
        <taxon>Pseudomonadati</taxon>
        <taxon>Pseudomonadota</taxon>
        <taxon>Alphaproteobacteria</taxon>
        <taxon>Hyphomicrobiales</taxon>
        <taxon>Phyllobacteriaceae</taxon>
        <taxon>Mesorhizobium</taxon>
    </lineage>
</organism>
<proteinExistence type="predicted"/>
<evidence type="ECO:0000259" key="2">
    <source>
        <dbReference type="Pfam" id="PF23125"/>
    </source>
</evidence>
<dbReference type="EMBL" id="JAVIIW010000025">
    <property type="protein sequence ID" value="MDX8480890.1"/>
    <property type="molecule type" value="Genomic_DNA"/>
</dbReference>
<evidence type="ECO:0000259" key="1">
    <source>
        <dbReference type="Pfam" id="PF23124"/>
    </source>
</evidence>
<reference evidence="3 4" key="1">
    <citation type="submission" date="2023-08" db="EMBL/GenBank/DDBJ databases">
        <title>Implementing the SeqCode for naming new Mesorhizobium species isolated from Vachellia karroo root nodules.</title>
        <authorList>
            <person name="Van Lill M."/>
        </authorList>
    </citation>
    <scope>NUCLEOTIDE SEQUENCE [LARGE SCALE GENOMIC DNA]</scope>
    <source>
        <strain evidence="3 4">VK24D</strain>
    </source>
</reference>
<dbReference type="RefSeq" id="WP_320222755.1">
    <property type="nucleotide sequence ID" value="NZ_JAVIIW010000025.1"/>
</dbReference>
<name>A0ABU4Y460_9HYPH</name>
<keyword evidence="4" id="KW-1185">Reference proteome</keyword>
<feature type="domain" description="Antitoxin Xre/MbcA/ParS-like middle" evidence="2">
    <location>
        <begin position="129"/>
        <end position="177"/>
    </location>
</feature>
<dbReference type="Pfam" id="PF23125">
    <property type="entry name" value="Xre-MbcA-ParS_M"/>
    <property type="match status" value="1"/>
</dbReference>
<protein>
    <submittedName>
        <fullName evidence="3">DUF2384 domain-containing protein</fullName>
    </submittedName>
</protein>
<sequence length="258" mass="27661">MTRFQNPTDGISQKALAGLVAEAVQQALIQHGIVLDTQTLASASAIAGSVAAVVPFLPQAQRLSIGSFKGECAALVSEFFSSVADVAHGGLASANSADESLMPATAAPSSLQPANDLQSVLIEDWAGEVAGSTFLEEHFHIPRSTLHRWQRRNEVVALRKGGRKHVFPLAQFVDGRPASGISEVLSAIGNPRLAWFWLTRPSPELDGRIPIEVLKQDMVCDVVSAARKFPRLEPPDSFHRRGLPAHAGQEFSVMFLGP</sequence>
<accession>A0ABU4Y460</accession>
<feature type="domain" description="Antitoxin Xre/MbcA/ParS-like N-terminal" evidence="1">
    <location>
        <begin position="13"/>
        <end position="85"/>
    </location>
</feature>
<dbReference type="Proteomes" id="UP001287059">
    <property type="component" value="Unassembled WGS sequence"/>
</dbReference>
<evidence type="ECO:0000313" key="3">
    <source>
        <dbReference type="EMBL" id="MDX8480890.1"/>
    </source>
</evidence>
<gene>
    <name evidence="3" type="ORF">RFN28_20880</name>
</gene>
<dbReference type="InterPro" id="IPR056313">
    <property type="entry name" value="Xre_MbcA_ParS-like_N"/>
</dbReference>
<dbReference type="InterPro" id="IPR056312">
    <property type="entry name" value="Xre-MbcA-ParS_M"/>
</dbReference>
<comment type="caution">
    <text evidence="3">The sequence shown here is derived from an EMBL/GenBank/DDBJ whole genome shotgun (WGS) entry which is preliminary data.</text>
</comment>
<dbReference type="Pfam" id="PF23124">
    <property type="entry name" value="Xre_MbcA_ParS-like_N"/>
    <property type="match status" value="1"/>
</dbReference>
<evidence type="ECO:0000313" key="4">
    <source>
        <dbReference type="Proteomes" id="UP001287059"/>
    </source>
</evidence>